<proteinExistence type="predicted"/>
<dbReference type="Proteomes" id="UP000824533">
    <property type="component" value="Linkage Group LG19"/>
</dbReference>
<reference evidence="1 2" key="1">
    <citation type="journal article" date="2021" name="Front. Genet.">
        <title>Chromosome-Level Genome Assembly Reveals Significant Gene Expansion in the Toll and IMD Signaling Pathways of Dendrolimus kikuchii.</title>
        <authorList>
            <person name="Zhou J."/>
            <person name="Wu P."/>
            <person name="Xiong Z."/>
            <person name="Liu N."/>
            <person name="Zhao N."/>
            <person name="Ji M."/>
            <person name="Qiu Y."/>
            <person name="Yang B."/>
        </authorList>
    </citation>
    <scope>NUCLEOTIDE SEQUENCE [LARGE SCALE GENOMIC DNA]</scope>
    <source>
        <strain evidence="1">Ann1</strain>
    </source>
</reference>
<protein>
    <submittedName>
        <fullName evidence="1">Uncharacterized protein</fullName>
    </submittedName>
</protein>
<dbReference type="EMBL" id="CM034405">
    <property type="protein sequence ID" value="KAJ0173674.1"/>
    <property type="molecule type" value="Genomic_DNA"/>
</dbReference>
<accession>A0ACC1CPX7</accession>
<gene>
    <name evidence="1" type="ORF">K1T71_010823</name>
</gene>
<name>A0ACC1CPX7_9NEOP</name>
<evidence type="ECO:0000313" key="1">
    <source>
        <dbReference type="EMBL" id="KAJ0173674.1"/>
    </source>
</evidence>
<sequence length="103" mass="12470">MVKRKRRRAICSEEDRRQPRKTLQDRNQLEKYPTMAAKMKRDPKTAEETNHDRGQKEKGYPKTAIQHYFTVGDYHKEVIRTSTVLNKKSNAFEEWKKIWNNLY</sequence>
<evidence type="ECO:0000313" key="2">
    <source>
        <dbReference type="Proteomes" id="UP000824533"/>
    </source>
</evidence>
<organism evidence="1 2">
    <name type="scientific">Dendrolimus kikuchii</name>
    <dbReference type="NCBI Taxonomy" id="765133"/>
    <lineage>
        <taxon>Eukaryota</taxon>
        <taxon>Metazoa</taxon>
        <taxon>Ecdysozoa</taxon>
        <taxon>Arthropoda</taxon>
        <taxon>Hexapoda</taxon>
        <taxon>Insecta</taxon>
        <taxon>Pterygota</taxon>
        <taxon>Neoptera</taxon>
        <taxon>Endopterygota</taxon>
        <taxon>Lepidoptera</taxon>
        <taxon>Glossata</taxon>
        <taxon>Ditrysia</taxon>
        <taxon>Bombycoidea</taxon>
        <taxon>Lasiocampidae</taxon>
        <taxon>Dendrolimus</taxon>
    </lineage>
</organism>
<comment type="caution">
    <text evidence="1">The sequence shown here is derived from an EMBL/GenBank/DDBJ whole genome shotgun (WGS) entry which is preliminary data.</text>
</comment>
<keyword evidence="2" id="KW-1185">Reference proteome</keyword>